<protein>
    <submittedName>
        <fullName evidence="3">Signal transducing protein</fullName>
    </submittedName>
</protein>
<dbReference type="EMBL" id="JBHULT010000006">
    <property type="protein sequence ID" value="MFD2517122.1"/>
    <property type="molecule type" value="Genomic_DNA"/>
</dbReference>
<dbReference type="Pfam" id="PF09413">
    <property type="entry name" value="DUF2007"/>
    <property type="match status" value="1"/>
</dbReference>
<feature type="transmembrane region" description="Helical" evidence="1">
    <location>
        <begin position="84"/>
        <end position="102"/>
    </location>
</feature>
<reference evidence="4" key="1">
    <citation type="journal article" date="2019" name="Int. J. Syst. Evol. Microbiol.">
        <title>The Global Catalogue of Microorganisms (GCM) 10K type strain sequencing project: providing services to taxonomists for standard genome sequencing and annotation.</title>
        <authorList>
            <consortium name="The Broad Institute Genomics Platform"/>
            <consortium name="The Broad Institute Genome Sequencing Center for Infectious Disease"/>
            <person name="Wu L."/>
            <person name="Ma J."/>
        </authorList>
    </citation>
    <scope>NUCLEOTIDE SEQUENCE [LARGE SCALE GENOMIC DNA]</scope>
    <source>
        <strain evidence="4">KCTC 42585</strain>
    </source>
</reference>
<dbReference type="InterPro" id="IPR011322">
    <property type="entry name" value="N-reg_PII-like_a/b"/>
</dbReference>
<comment type="caution">
    <text evidence="3">The sequence shown here is derived from an EMBL/GenBank/DDBJ whole genome shotgun (WGS) entry which is preliminary data.</text>
</comment>
<organism evidence="3 4">
    <name type="scientific">Salinimicrobium flavum</name>
    <dbReference type="NCBI Taxonomy" id="1737065"/>
    <lineage>
        <taxon>Bacteria</taxon>
        <taxon>Pseudomonadati</taxon>
        <taxon>Bacteroidota</taxon>
        <taxon>Flavobacteriia</taxon>
        <taxon>Flavobacteriales</taxon>
        <taxon>Flavobacteriaceae</taxon>
        <taxon>Salinimicrobium</taxon>
    </lineage>
</organism>
<evidence type="ECO:0000313" key="4">
    <source>
        <dbReference type="Proteomes" id="UP001597468"/>
    </source>
</evidence>
<proteinExistence type="predicted"/>
<dbReference type="SUPFAM" id="SSF54913">
    <property type="entry name" value="GlnB-like"/>
    <property type="match status" value="1"/>
</dbReference>
<dbReference type="RefSeq" id="WP_380748849.1">
    <property type="nucleotide sequence ID" value="NZ_JBHULT010000006.1"/>
</dbReference>
<dbReference type="Gene3D" id="3.30.70.790">
    <property type="entry name" value="UreE, C-terminal domain"/>
    <property type="match status" value="1"/>
</dbReference>
<accession>A0ABW5IW32</accession>
<keyword evidence="1" id="KW-0812">Transmembrane</keyword>
<evidence type="ECO:0000259" key="2">
    <source>
        <dbReference type="Pfam" id="PF09413"/>
    </source>
</evidence>
<gene>
    <name evidence="3" type="ORF">ACFSTG_04395</name>
</gene>
<keyword evidence="1" id="KW-0472">Membrane</keyword>
<sequence>MNYITILETTQQNELVLLRNLFEQHKIDYKIFDENVNTNFLVGVRVQVAEKQEGEAREILRENGLIEEKSAQGRKTSIISTRTWFLLAVLVIIITTLLIMSGL</sequence>
<name>A0ABW5IW32_9FLAO</name>
<keyword evidence="4" id="KW-1185">Reference proteome</keyword>
<evidence type="ECO:0000313" key="3">
    <source>
        <dbReference type="EMBL" id="MFD2517122.1"/>
    </source>
</evidence>
<dbReference type="InterPro" id="IPR018551">
    <property type="entry name" value="DUF2007"/>
</dbReference>
<evidence type="ECO:0000256" key="1">
    <source>
        <dbReference type="SAM" id="Phobius"/>
    </source>
</evidence>
<dbReference type="Proteomes" id="UP001597468">
    <property type="component" value="Unassembled WGS sequence"/>
</dbReference>
<keyword evidence="1" id="KW-1133">Transmembrane helix</keyword>
<feature type="domain" description="DUF2007" evidence="2">
    <location>
        <begin position="4"/>
        <end position="63"/>
    </location>
</feature>